<reference evidence="5 6" key="1">
    <citation type="submission" date="2020-01" db="EMBL/GenBank/DDBJ databases">
        <authorList>
            <person name="Lee S.D."/>
        </authorList>
    </citation>
    <scope>NUCLEOTIDE SEQUENCE [LARGE SCALE GENOMIC DNA]</scope>
    <source>
        <strain evidence="5 6">SAP-1</strain>
    </source>
</reference>
<evidence type="ECO:0000313" key="6">
    <source>
        <dbReference type="Proteomes" id="UP000585363"/>
    </source>
</evidence>
<organism evidence="5 6">
    <name type="scientific">Rouxiella aceris</name>
    <dbReference type="NCBI Taxonomy" id="2703884"/>
    <lineage>
        <taxon>Bacteria</taxon>
        <taxon>Pseudomonadati</taxon>
        <taxon>Pseudomonadota</taxon>
        <taxon>Gammaproteobacteria</taxon>
        <taxon>Enterobacterales</taxon>
        <taxon>Yersiniaceae</taxon>
        <taxon>Rouxiella</taxon>
    </lineage>
</organism>
<comment type="caution">
    <text evidence="5">The sequence shown here is derived from an EMBL/GenBank/DDBJ whole genome shotgun (WGS) entry which is preliminary data.</text>
</comment>
<dbReference type="NCBIfam" id="TIGR03348">
    <property type="entry name" value="VI_IcmF"/>
    <property type="match status" value="1"/>
</dbReference>
<dbReference type="InterPro" id="IPR053156">
    <property type="entry name" value="T6SS_TssM-like"/>
</dbReference>
<accession>A0A848MBR9</accession>
<dbReference type="CDD" id="cd00882">
    <property type="entry name" value="Ras_like_GTPase"/>
    <property type="match status" value="1"/>
</dbReference>
<dbReference type="Pfam" id="PF14331">
    <property type="entry name" value="IcmF-related_N"/>
    <property type="match status" value="1"/>
</dbReference>
<sequence>MLRQSLIIIIALILSAIVWWIGPLVSIGFYVPLRAVWVRGVIITLILVWALWPMVAAILGWLFRHARAPQLEHRRRHLRDRVTARFFDAIKTLKAVGIASRSSGWQRIRYRWRKGYINDLPWFLVLGPTGSGKTSLINESGKRFLLSEQYGFTQISDVGPTLDCNWWLTDRAVYIDTAGEWAQLHGQSEESCRAQKKLFTLIRRYRRKPGIDGIILCLDGRWLMQASLTERKSLADTLRVRMLEIADHFHQDIAVYLAINQLDTLPGGAAFLSVASEEILEQGLGIQLVKNAYGQLDFAAAEEAFVRLSMHISDYIQQRLQAEPRADVRRQLLFFTEATGALHKPLFNFLEQVFVQSAGYYCGRLQQIWLGSTTAIQHAGFNSLSPIGDWQSKAIGQIYAPLLDNAIAERGVIDSHKLPARERIGRALRYGFTLALLAFVGKLLAVQYFWEEEYIAYITARFDETKRIVREIPTTNQLSDDVVSAYEQLGYMTAQLSNNVTPLSNPYLEHRLINRAAEQTYHRHLFKFFWPAIERYITSELGRDISAGDADVYNTLKVYLMLGKAEHRSADALVNWFMKRWSSFVPQGYSPADKRLFALHLREMFSGSLQSMAPVTSLSADLVRLARVKAMNIPMHVRVVRALQARAASSSIENITLATAAGANVSLMLRRKSTATVSDIAVPAFYTLASYHDVFRAQLDSAVKAMINEEAWVLKDEDRSKVSDMLTSEQKLADEVRKLYLQEYADSWDAFLKDIRVRPVGSLDDAAQLARQFSDPSSPLANLIRFATRQTSLDGSQQNNVSSWFGRKKSALENVRRDVVGEISGERSRFRITPEKALEQRFEVLRRLGQQLMQSVGGNSDPLARSFEELYNQLSSLAFSLRAGEVIPQNSAINRLRMSAARQPEPVRSVMQDLLDVGDSKSLQISRNNLNKGAASFAADLCRNKVAGRYPFVRNAKKEIGIDDFSRMFAPSGSIRRYFIQNLEPYVDTHSGNWRVKDSRHSLLSSGTLQAFQQASLISDTFFTAGSDNLSFSMFLRPLSLSPEIVEAVLDIDGQIIRYSHGSSQPVNIRWPGKNGGAYVRLSFKDVNGKIQTASFNGPWALFHLYDKSNPLMQASDRRELSMAIAGIRGMFKVELLSTMKDFPLWSTALSQFSCPAIK</sequence>
<dbReference type="PANTHER" id="PTHR36153:SF1">
    <property type="entry name" value="TYPE VI SECRETION SYSTEM COMPONENT TSSM1"/>
    <property type="match status" value="1"/>
</dbReference>
<keyword evidence="1" id="KW-1133">Transmembrane helix</keyword>
<dbReference type="EMBL" id="JAADJU010000001">
    <property type="protein sequence ID" value="NMP25698.1"/>
    <property type="molecule type" value="Genomic_DNA"/>
</dbReference>
<dbReference type="Proteomes" id="UP000585363">
    <property type="component" value="Unassembled WGS sequence"/>
</dbReference>
<evidence type="ECO:0000259" key="4">
    <source>
        <dbReference type="Pfam" id="PF14331"/>
    </source>
</evidence>
<feature type="domain" description="Type VI secretion system component TssM1 N-terminal" evidence="4">
    <location>
        <begin position="196"/>
        <end position="357"/>
    </location>
</feature>
<reference evidence="5 6" key="2">
    <citation type="submission" date="2020-06" db="EMBL/GenBank/DDBJ databases">
        <title>Polyphasic characterization of a Rahnella strain isolated from tree sap.</title>
        <authorList>
            <person name="Kim I.S."/>
        </authorList>
    </citation>
    <scope>NUCLEOTIDE SEQUENCE [LARGE SCALE GENOMIC DNA]</scope>
    <source>
        <strain evidence="5 6">SAP-1</strain>
    </source>
</reference>
<dbReference type="Pfam" id="PF06744">
    <property type="entry name" value="IcmF_C"/>
    <property type="match status" value="1"/>
</dbReference>
<feature type="domain" description="Type VI secretion system IcmF C-terminal" evidence="2">
    <location>
        <begin position="1035"/>
        <end position="1135"/>
    </location>
</feature>
<dbReference type="AlphaFoldDB" id="A0A848MBR9"/>
<dbReference type="InterPro" id="IPR017731">
    <property type="entry name" value="TssM1-like"/>
</dbReference>
<dbReference type="Pfam" id="PF06761">
    <property type="entry name" value="IcmF-related"/>
    <property type="match status" value="1"/>
</dbReference>
<feature type="transmembrane region" description="Helical" evidence="1">
    <location>
        <begin position="427"/>
        <end position="450"/>
    </location>
</feature>
<dbReference type="RefSeq" id="WP_169401379.1">
    <property type="nucleotide sequence ID" value="NZ_JAADJU010000001.1"/>
</dbReference>
<dbReference type="Gene3D" id="3.40.50.300">
    <property type="entry name" value="P-loop containing nucleotide triphosphate hydrolases"/>
    <property type="match status" value="1"/>
</dbReference>
<evidence type="ECO:0000256" key="1">
    <source>
        <dbReference type="SAM" id="Phobius"/>
    </source>
</evidence>
<evidence type="ECO:0000259" key="3">
    <source>
        <dbReference type="Pfam" id="PF06761"/>
    </source>
</evidence>
<feature type="transmembrane region" description="Helical" evidence="1">
    <location>
        <begin position="37"/>
        <end position="63"/>
    </location>
</feature>
<feature type="domain" description="IcmF-related" evidence="3">
    <location>
        <begin position="512"/>
        <end position="792"/>
    </location>
</feature>
<keyword evidence="1" id="KW-0812">Transmembrane</keyword>
<keyword evidence="1" id="KW-0472">Membrane</keyword>
<name>A0A848MBR9_9GAMM</name>
<gene>
    <name evidence="5" type="primary">tssM</name>
    <name evidence="5" type="ORF">GW590_02245</name>
</gene>
<dbReference type="InterPro" id="IPR009612">
    <property type="entry name" value="IcmF-rel"/>
</dbReference>
<dbReference type="InterPro" id="IPR027417">
    <property type="entry name" value="P-loop_NTPase"/>
</dbReference>
<dbReference type="InterPro" id="IPR025743">
    <property type="entry name" value="TssM1_N"/>
</dbReference>
<dbReference type="PANTHER" id="PTHR36153">
    <property type="entry name" value="INNER MEMBRANE PROTEIN-RELATED"/>
    <property type="match status" value="1"/>
</dbReference>
<dbReference type="InterPro" id="IPR010623">
    <property type="entry name" value="IcmF_C"/>
</dbReference>
<protein>
    <submittedName>
        <fullName evidence="5">Type VI secretion system membrane subunit TssM</fullName>
    </submittedName>
</protein>
<keyword evidence="6" id="KW-1185">Reference proteome</keyword>
<evidence type="ECO:0000313" key="5">
    <source>
        <dbReference type="EMBL" id="NMP25698.1"/>
    </source>
</evidence>
<dbReference type="SUPFAM" id="SSF52540">
    <property type="entry name" value="P-loop containing nucleoside triphosphate hydrolases"/>
    <property type="match status" value="1"/>
</dbReference>
<proteinExistence type="predicted"/>
<feature type="transmembrane region" description="Helical" evidence="1">
    <location>
        <begin position="7"/>
        <end position="31"/>
    </location>
</feature>
<evidence type="ECO:0000259" key="2">
    <source>
        <dbReference type="Pfam" id="PF06744"/>
    </source>
</evidence>